<sequence>MTSASPTNVAMRLTAFGRPLSKVELPIPEPSQGSVVTRVLAAPLASYMHLILDGKLPQHHLDLPVVPNPPSIARVYAVGPGAVRLKPGDLVFINSMIQARDHSLTKIVQGHIGGESPAAKSLWSEWKEGAFQQYQKVPLENCLLLDENRLCKEFGYTPAILQSITSYSIAAGAIIEAAKLRSAETIVIGPSGGLFSGLAVELALAVGGNVIALGRNEEKLATMKRKLNNERLQRRTEPGRMPTTTGRRKGTGAPCICQPGPRVVKFGGRIVLSGGTTQGLTGIGYVQVVARDLQIIGKWVCSRQTLEQLLQMITQGLIKIGAEGGTVVREFDLDSVEAAVEYARKYVAWRHYAVSAQARRRSEQVALLAKSGELNAMNYGQRVIDARIPGENATAPRLGRLALKETRAKEFFYHETVPQLSGCFGRPFWNIVLQFTLTEASIRHASVALATLHEEYCSAGAQTSQEDSLKTALQSYNRAINMVLRAASEPASISLVAVASIVFTCFECLLGDPMSAAAHVRSGIGLLKMLREKSGQPSGPWGQHYQNFESAFIETHISPILCTLNLCVAEFGYPAEVYLNAVDANGCPVFDQPFRELLEARVGIVDITTAAMRVSQDGPSSSQLRKAANLRAALCRWKMRFDDLVLRQEPLWGPQDRSGASLIRVMWQATEIGLSIGPAADETTWDAHKAAYEVIIQLVESLIKDSQGSQRFHFEMGLISPLHLVAWKCRWPSLRRKGLALLHASSRRECLYDARLYYAVFSRIMTIEESYLNQHQNEQSGQHNLPPEQARIHHFVCESLSSGADGVYLLKLFSRPNWPEPEWRLHTEHLYLNSLLACQDGDSFRSTPLMARLPVVNLFRTGPIPTMAEIDGFRK</sequence>
<accession>A0ACC1SKN3</accession>
<evidence type="ECO:0000313" key="1">
    <source>
        <dbReference type="EMBL" id="KAJ3541712.1"/>
    </source>
</evidence>
<gene>
    <name evidence="1" type="ORF">NM208_g4476</name>
</gene>
<organism evidence="1 2">
    <name type="scientific">Fusarium decemcellulare</name>
    <dbReference type="NCBI Taxonomy" id="57161"/>
    <lineage>
        <taxon>Eukaryota</taxon>
        <taxon>Fungi</taxon>
        <taxon>Dikarya</taxon>
        <taxon>Ascomycota</taxon>
        <taxon>Pezizomycotina</taxon>
        <taxon>Sordariomycetes</taxon>
        <taxon>Hypocreomycetidae</taxon>
        <taxon>Hypocreales</taxon>
        <taxon>Nectriaceae</taxon>
        <taxon>Fusarium</taxon>
        <taxon>Fusarium decemcellulare species complex</taxon>
    </lineage>
</organism>
<dbReference type="EMBL" id="JANRMS010000336">
    <property type="protein sequence ID" value="KAJ3541712.1"/>
    <property type="molecule type" value="Genomic_DNA"/>
</dbReference>
<reference evidence="1" key="1">
    <citation type="submission" date="2022-08" db="EMBL/GenBank/DDBJ databases">
        <title>Genome Sequence of Fusarium decemcellulare.</title>
        <authorList>
            <person name="Buettner E."/>
        </authorList>
    </citation>
    <scope>NUCLEOTIDE SEQUENCE</scope>
    <source>
        <strain evidence="1">Babe19</strain>
    </source>
</reference>
<evidence type="ECO:0000313" key="2">
    <source>
        <dbReference type="Proteomes" id="UP001148629"/>
    </source>
</evidence>
<keyword evidence="2" id="KW-1185">Reference proteome</keyword>
<protein>
    <submittedName>
        <fullName evidence="1">Uncharacterized protein</fullName>
    </submittedName>
</protein>
<name>A0ACC1SKN3_9HYPO</name>
<proteinExistence type="predicted"/>
<dbReference type="Proteomes" id="UP001148629">
    <property type="component" value="Unassembled WGS sequence"/>
</dbReference>
<comment type="caution">
    <text evidence="1">The sequence shown here is derived from an EMBL/GenBank/DDBJ whole genome shotgun (WGS) entry which is preliminary data.</text>
</comment>